<keyword evidence="2" id="KW-1185">Reference proteome</keyword>
<dbReference type="RefSeq" id="WP_129435797.1">
    <property type="nucleotide sequence ID" value="NZ_SBKO01000002.1"/>
</dbReference>
<accession>A0A4Q1K3H7</accession>
<dbReference type="Proteomes" id="UP000290283">
    <property type="component" value="Unassembled WGS sequence"/>
</dbReference>
<comment type="caution">
    <text evidence="1">The sequence shown here is derived from an EMBL/GenBank/DDBJ whole genome shotgun (WGS) entry which is preliminary data.</text>
</comment>
<proteinExistence type="predicted"/>
<dbReference type="AlphaFoldDB" id="A0A4Q1K3H7"/>
<dbReference type="InterPro" id="IPR045534">
    <property type="entry name" value="DUF6428"/>
</dbReference>
<reference evidence="2" key="1">
    <citation type="submission" date="2019-01" db="EMBL/GenBank/DDBJ databases">
        <title>Cytophagaceae bacterium strain CAR-16.</title>
        <authorList>
            <person name="Chen W.-M."/>
        </authorList>
    </citation>
    <scope>NUCLEOTIDE SEQUENCE [LARGE SCALE GENOMIC DNA]</scope>
    <source>
        <strain evidence="2">LLJ-11</strain>
    </source>
</reference>
<organism evidence="1 2">
    <name type="scientific">Flavobacterium amnicola</name>
    <dbReference type="NCBI Taxonomy" id="2506422"/>
    <lineage>
        <taxon>Bacteria</taxon>
        <taxon>Pseudomonadati</taxon>
        <taxon>Bacteroidota</taxon>
        <taxon>Flavobacteriia</taxon>
        <taxon>Flavobacteriales</taxon>
        <taxon>Flavobacteriaceae</taxon>
        <taxon>Flavobacterium</taxon>
    </lineage>
</organism>
<dbReference type="Pfam" id="PF20001">
    <property type="entry name" value="DUF6428"/>
    <property type="match status" value="1"/>
</dbReference>
<dbReference type="OrthoDB" id="66316at2"/>
<gene>
    <name evidence="1" type="ORF">EQG63_07820</name>
</gene>
<dbReference type="EMBL" id="SBKO01000002">
    <property type="protein sequence ID" value="RXR19339.1"/>
    <property type="molecule type" value="Genomic_DNA"/>
</dbReference>
<sequence length="154" mass="17705">MKLSEFKRQLALVSEFAIQLPTGEFVPNHFHITEMGIINKKYTDCGNTFREENYFTFQLWYSQDTWHRLTSEKVLKIIAGIEKNTNVDDFDILVEYQDENTIGKFGLEFTGEHFRLTSTKTTCLAQDNCGIPTEKIKKNIQELASCCTPNSGCC</sequence>
<protein>
    <submittedName>
        <fullName evidence="1">Uncharacterized protein</fullName>
    </submittedName>
</protein>
<evidence type="ECO:0000313" key="1">
    <source>
        <dbReference type="EMBL" id="RXR19339.1"/>
    </source>
</evidence>
<name>A0A4Q1K3H7_9FLAO</name>
<evidence type="ECO:0000313" key="2">
    <source>
        <dbReference type="Proteomes" id="UP000290283"/>
    </source>
</evidence>